<name>A0ABM7NTC7_9VIRU</name>
<dbReference type="RefSeq" id="YP_010841935.1">
    <property type="nucleotide sequence ID" value="NC_079139.1"/>
</dbReference>
<sequence length="316" mass="35565">MTFVEKLLDPDVKKFVDTLTNTTPIYNLSIPAARKVLNDIQLDTSYKNSVNIQNIVIENENVNATIVRPIDNTKKLPFIFYIHGGGWILGNFQTHGRLVSELSREADVAVVFINYTPAPEAKYPTQLIQSYDTLVYFYNNAEKYNLDKDNIIIMGDSVGGNMATVIAMLSLEKSGPKFKYQILLYPVTDVSMKYESVEKYSAGPWLSEKAMKWYFDAYIEKNQDTSIPSLSPINASSRIINKLPPTLIIVDENDILRDEGEAYAHKLMQAGVSVDSVRILGAIHDFMILDPIKSSPPVKLAKNIIVTQIKHVLNKN</sequence>
<evidence type="ECO:0000313" key="4">
    <source>
        <dbReference type="EMBL" id="BCS83327.1"/>
    </source>
</evidence>
<proteinExistence type="inferred from homology"/>
<protein>
    <submittedName>
        <fullName evidence="4">Alpha/beta hydrolase</fullName>
    </submittedName>
</protein>
<dbReference type="Pfam" id="PF07859">
    <property type="entry name" value="Abhydrolase_3"/>
    <property type="match status" value="1"/>
</dbReference>
<evidence type="ECO:0000259" key="3">
    <source>
        <dbReference type="Pfam" id="PF07859"/>
    </source>
</evidence>
<dbReference type="PANTHER" id="PTHR48081:SF8">
    <property type="entry name" value="ALPHA_BETA HYDROLASE FOLD-3 DOMAIN-CONTAINING PROTEIN-RELATED"/>
    <property type="match status" value="1"/>
</dbReference>
<evidence type="ECO:0000256" key="2">
    <source>
        <dbReference type="ARBA" id="ARBA00022801"/>
    </source>
</evidence>
<accession>A0ABM7NTC7</accession>
<feature type="domain" description="Alpha/beta hydrolase fold-3" evidence="3">
    <location>
        <begin position="79"/>
        <end position="287"/>
    </location>
</feature>
<dbReference type="Proteomes" id="UP001321479">
    <property type="component" value="Segment"/>
</dbReference>
<dbReference type="InterPro" id="IPR002168">
    <property type="entry name" value="Lipase_GDXG_HIS_AS"/>
</dbReference>
<dbReference type="InterPro" id="IPR050300">
    <property type="entry name" value="GDXG_lipolytic_enzyme"/>
</dbReference>
<dbReference type="SUPFAM" id="SSF53474">
    <property type="entry name" value="alpha/beta-Hydrolases"/>
    <property type="match status" value="1"/>
</dbReference>
<reference evidence="4 5" key="1">
    <citation type="submission" date="2021-02" db="EMBL/GenBank/DDBJ databases">
        <title>Cotonvirus japonicus, which uses Golgi apparatus of host cells for its virion factory, phylogenetically links tailed tupanvirus and icosahedral mimivirus.</title>
        <authorList>
            <person name="Takahashi H."/>
            <person name="Fukaya S."/>
            <person name="Song C."/>
            <person name="Murata K."/>
            <person name="Takemura M."/>
        </authorList>
    </citation>
    <scope>NUCLEOTIDE SEQUENCE [LARGE SCALE GENOMIC DNA]</scope>
</reference>
<dbReference type="GeneID" id="80558532"/>
<evidence type="ECO:0000313" key="5">
    <source>
        <dbReference type="Proteomes" id="UP001321479"/>
    </source>
</evidence>
<dbReference type="PROSITE" id="PS01173">
    <property type="entry name" value="LIPASE_GDXG_HIS"/>
    <property type="match status" value="1"/>
</dbReference>
<organism evidence="4 5">
    <name type="scientific">Cotonvirus japonicus</name>
    <dbReference type="NCBI Taxonomy" id="2811091"/>
    <lineage>
        <taxon>Viruses</taxon>
        <taxon>Varidnaviria</taxon>
        <taxon>Bamfordvirae</taxon>
        <taxon>Nucleocytoviricota</taxon>
        <taxon>Megaviricetes</taxon>
        <taxon>Imitervirales</taxon>
        <taxon>Mimiviridae</taxon>
        <taxon>Megamimivirinae</taxon>
        <taxon>Cotonvirus</taxon>
        <taxon>Cotonvirus japonicum</taxon>
    </lineage>
</organism>
<keyword evidence="5" id="KW-1185">Reference proteome</keyword>
<keyword evidence="2 4" id="KW-0378">Hydrolase</keyword>
<dbReference type="InterPro" id="IPR029058">
    <property type="entry name" value="AB_hydrolase_fold"/>
</dbReference>
<dbReference type="Gene3D" id="3.40.50.1820">
    <property type="entry name" value="alpha/beta hydrolase"/>
    <property type="match status" value="1"/>
</dbReference>
<evidence type="ECO:0000256" key="1">
    <source>
        <dbReference type="ARBA" id="ARBA00010515"/>
    </source>
</evidence>
<dbReference type="GO" id="GO:0016787">
    <property type="term" value="F:hydrolase activity"/>
    <property type="evidence" value="ECO:0007669"/>
    <property type="project" value="UniProtKB-KW"/>
</dbReference>
<dbReference type="EMBL" id="AP024483">
    <property type="protein sequence ID" value="BCS83327.1"/>
    <property type="molecule type" value="Genomic_DNA"/>
</dbReference>
<dbReference type="InterPro" id="IPR013094">
    <property type="entry name" value="AB_hydrolase_3"/>
</dbReference>
<dbReference type="PANTHER" id="PTHR48081">
    <property type="entry name" value="AB HYDROLASE SUPERFAMILY PROTEIN C4A8.06C"/>
    <property type="match status" value="1"/>
</dbReference>
<comment type="similarity">
    <text evidence="1">Belongs to the 'GDXG' lipolytic enzyme family.</text>
</comment>